<gene>
    <name evidence="1" type="ORF">BJ138DRAFT_439324</name>
</gene>
<evidence type="ECO:0000313" key="2">
    <source>
        <dbReference type="Proteomes" id="UP000790377"/>
    </source>
</evidence>
<reference evidence="1" key="1">
    <citation type="journal article" date="2021" name="New Phytol.">
        <title>Evolutionary innovations through gain and loss of genes in the ectomycorrhizal Boletales.</title>
        <authorList>
            <person name="Wu G."/>
            <person name="Miyauchi S."/>
            <person name="Morin E."/>
            <person name="Kuo A."/>
            <person name="Drula E."/>
            <person name="Varga T."/>
            <person name="Kohler A."/>
            <person name="Feng B."/>
            <person name="Cao Y."/>
            <person name="Lipzen A."/>
            <person name="Daum C."/>
            <person name="Hundley H."/>
            <person name="Pangilinan J."/>
            <person name="Johnson J."/>
            <person name="Barry K."/>
            <person name="LaButti K."/>
            <person name="Ng V."/>
            <person name="Ahrendt S."/>
            <person name="Min B."/>
            <person name="Choi I.G."/>
            <person name="Park H."/>
            <person name="Plett J.M."/>
            <person name="Magnuson J."/>
            <person name="Spatafora J.W."/>
            <person name="Nagy L.G."/>
            <person name="Henrissat B."/>
            <person name="Grigoriev I.V."/>
            <person name="Yang Z.L."/>
            <person name="Xu J."/>
            <person name="Martin F.M."/>
        </authorList>
    </citation>
    <scope>NUCLEOTIDE SEQUENCE</scope>
    <source>
        <strain evidence="1">ATCC 28755</strain>
    </source>
</reference>
<protein>
    <submittedName>
        <fullName evidence="1">Uncharacterized protein</fullName>
    </submittedName>
</protein>
<dbReference type="EMBL" id="MU267870">
    <property type="protein sequence ID" value="KAH7907799.1"/>
    <property type="molecule type" value="Genomic_DNA"/>
</dbReference>
<organism evidence="1 2">
    <name type="scientific">Hygrophoropsis aurantiaca</name>
    <dbReference type="NCBI Taxonomy" id="72124"/>
    <lineage>
        <taxon>Eukaryota</taxon>
        <taxon>Fungi</taxon>
        <taxon>Dikarya</taxon>
        <taxon>Basidiomycota</taxon>
        <taxon>Agaricomycotina</taxon>
        <taxon>Agaricomycetes</taxon>
        <taxon>Agaricomycetidae</taxon>
        <taxon>Boletales</taxon>
        <taxon>Coniophorineae</taxon>
        <taxon>Hygrophoropsidaceae</taxon>
        <taxon>Hygrophoropsis</taxon>
    </lineage>
</organism>
<keyword evidence="2" id="KW-1185">Reference proteome</keyword>
<evidence type="ECO:0000313" key="1">
    <source>
        <dbReference type="EMBL" id="KAH7907799.1"/>
    </source>
</evidence>
<sequence>MSDVGLTLDDFWVSRITSYNACASLIMVFWDWLITLGDEINMVWKIPHARVAKWVYIFLRYGAIGFQIFNMIFVLRMETYAPIHNTHCKLWLSYQGVVCQTMSTLVEGLLMMRVYLLWNRNRKIALALFGLVALEMCAMVSGAKMVIPDQRMNDLCMFSKPPIGAIFFMIAFIVTQTVVIILLLARRSAAYRFGWNRVPLYMIVVRDAKIMFLVIFSLFLTGIVYMLVGSGHGGTIFYWTVSMLSICGCRTILNSHKLPSSSRTSSVCLTTDIWIENESEHSSHTSQMEPDQ</sequence>
<name>A0ACB8A3K3_9AGAM</name>
<comment type="caution">
    <text evidence="1">The sequence shown here is derived from an EMBL/GenBank/DDBJ whole genome shotgun (WGS) entry which is preliminary data.</text>
</comment>
<accession>A0ACB8A3K3</accession>
<proteinExistence type="predicted"/>
<dbReference type="Proteomes" id="UP000790377">
    <property type="component" value="Unassembled WGS sequence"/>
</dbReference>